<proteinExistence type="predicted"/>
<feature type="non-terminal residue" evidence="1">
    <location>
        <position position="128"/>
    </location>
</feature>
<sequence length="128" mass="14735">QIARLLNLIGAEGRKVFKSLELPDKKRTVDVVLNALEAAIAPEQNEIMAHFKFFKRVQQSGETFDHWYTELKHLVKFCGFDELESKLLRTQLVLGINNKDLQEKLLRADLSLKTTVSTIRAFETGEKY</sequence>
<evidence type="ECO:0000313" key="1">
    <source>
        <dbReference type="EMBL" id="JAG26949.1"/>
    </source>
</evidence>
<protein>
    <submittedName>
        <fullName evidence="1">Putative zinc finger CCHC domain-containing protein 18</fullName>
    </submittedName>
</protein>
<accession>A0A0A9Y451</accession>
<dbReference type="PANTHER" id="PTHR33198">
    <property type="entry name" value="ANK_REP_REGION DOMAIN-CONTAINING PROTEIN-RELATED"/>
    <property type="match status" value="1"/>
</dbReference>
<organism evidence="1">
    <name type="scientific">Lygus hesperus</name>
    <name type="common">Western plant bug</name>
    <dbReference type="NCBI Taxonomy" id="30085"/>
    <lineage>
        <taxon>Eukaryota</taxon>
        <taxon>Metazoa</taxon>
        <taxon>Ecdysozoa</taxon>
        <taxon>Arthropoda</taxon>
        <taxon>Hexapoda</taxon>
        <taxon>Insecta</taxon>
        <taxon>Pterygota</taxon>
        <taxon>Neoptera</taxon>
        <taxon>Paraneoptera</taxon>
        <taxon>Hemiptera</taxon>
        <taxon>Heteroptera</taxon>
        <taxon>Panheteroptera</taxon>
        <taxon>Cimicomorpha</taxon>
        <taxon>Miridae</taxon>
        <taxon>Mirini</taxon>
        <taxon>Lygus</taxon>
    </lineage>
</organism>
<gene>
    <name evidence="1" type="primary">ZCCHC18</name>
    <name evidence="1" type="ORF">CM83_103591</name>
</gene>
<dbReference type="EMBL" id="GBHO01016655">
    <property type="protein sequence ID" value="JAG26949.1"/>
    <property type="molecule type" value="Transcribed_RNA"/>
</dbReference>
<dbReference type="AlphaFoldDB" id="A0A0A9Y451"/>
<reference evidence="1" key="1">
    <citation type="journal article" date="2014" name="PLoS ONE">
        <title>Transcriptome-Based Identification of ABC Transporters in the Western Tarnished Plant Bug Lygus hesperus.</title>
        <authorList>
            <person name="Hull J.J."/>
            <person name="Chaney K."/>
            <person name="Geib S.M."/>
            <person name="Fabrick J.A."/>
            <person name="Brent C.S."/>
            <person name="Walsh D."/>
            <person name="Lavine L.C."/>
        </authorList>
    </citation>
    <scope>NUCLEOTIDE SEQUENCE</scope>
</reference>
<feature type="non-terminal residue" evidence="1">
    <location>
        <position position="1"/>
    </location>
</feature>
<reference evidence="1" key="2">
    <citation type="submission" date="2014-07" db="EMBL/GenBank/DDBJ databases">
        <authorList>
            <person name="Hull J."/>
        </authorList>
    </citation>
    <scope>NUCLEOTIDE SEQUENCE</scope>
</reference>
<name>A0A0A9Y451_LYGHE</name>